<dbReference type="EC" id="2.4.1.142" evidence="4"/>
<evidence type="ECO:0000256" key="4">
    <source>
        <dbReference type="ARBA" id="ARBA00012611"/>
    </source>
</evidence>
<keyword evidence="21" id="KW-1185">Reference proteome</keyword>
<dbReference type="GO" id="GO:0006488">
    <property type="term" value="P:dolichol-linked oligosaccharide biosynthetic process"/>
    <property type="evidence" value="ECO:0007669"/>
    <property type="project" value="EnsemblFungi"/>
</dbReference>
<dbReference type="InterPro" id="IPR001296">
    <property type="entry name" value="Glyco_trans_1"/>
</dbReference>
<dbReference type="Pfam" id="PF00534">
    <property type="entry name" value="Glycos_transf_1"/>
    <property type="match status" value="1"/>
</dbReference>
<evidence type="ECO:0000313" key="21">
    <source>
        <dbReference type="Proteomes" id="UP000095085"/>
    </source>
</evidence>
<feature type="transmembrane region" description="Helical" evidence="18">
    <location>
        <begin position="20"/>
        <end position="43"/>
    </location>
</feature>
<keyword evidence="11 18" id="KW-0472">Membrane</keyword>
<evidence type="ECO:0000259" key="19">
    <source>
        <dbReference type="Pfam" id="PF00534"/>
    </source>
</evidence>
<dbReference type="EMBL" id="KV454538">
    <property type="protein sequence ID" value="ODV70451.1"/>
    <property type="molecule type" value="Genomic_DNA"/>
</dbReference>
<evidence type="ECO:0000256" key="8">
    <source>
        <dbReference type="ARBA" id="ARBA00022692"/>
    </source>
</evidence>
<comment type="subcellular location">
    <subcellularLocation>
        <location evidence="1">Endoplasmic reticulum membrane</location>
        <topology evidence="1">Single-pass membrane protein</topology>
    </subcellularLocation>
</comment>
<name>A0A1E4RTC2_9ASCO</name>
<evidence type="ECO:0000256" key="14">
    <source>
        <dbReference type="ARBA" id="ARBA00031434"/>
    </source>
</evidence>
<evidence type="ECO:0000256" key="15">
    <source>
        <dbReference type="ARBA" id="ARBA00031566"/>
    </source>
</evidence>
<evidence type="ECO:0000256" key="9">
    <source>
        <dbReference type="ARBA" id="ARBA00022824"/>
    </source>
</evidence>
<dbReference type="Gene3D" id="3.40.50.2000">
    <property type="entry name" value="Glycogen Phosphorylase B"/>
    <property type="match status" value="2"/>
</dbReference>
<evidence type="ECO:0000256" key="10">
    <source>
        <dbReference type="ARBA" id="ARBA00022989"/>
    </source>
</evidence>
<evidence type="ECO:0000256" key="17">
    <source>
        <dbReference type="ARBA" id="ARBA00045071"/>
    </source>
</evidence>
<reference evidence="21" key="1">
    <citation type="submission" date="2016-05" db="EMBL/GenBank/DDBJ databases">
        <title>Comparative genomics of biotechnologically important yeasts.</title>
        <authorList>
            <consortium name="DOE Joint Genome Institute"/>
            <person name="Riley R."/>
            <person name="Haridas S."/>
            <person name="Wolfe K.H."/>
            <person name="Lopes M.R."/>
            <person name="Hittinger C.T."/>
            <person name="Goker M."/>
            <person name="Salamov A."/>
            <person name="Wisecaver J."/>
            <person name="Long T.M."/>
            <person name="Aerts A.L."/>
            <person name="Barry K."/>
            <person name="Choi C."/>
            <person name="Clum A."/>
            <person name="Coughlan A.Y."/>
            <person name="Deshpande S."/>
            <person name="Douglass A.P."/>
            <person name="Hanson S.J."/>
            <person name="Klenk H.-P."/>
            <person name="Labutti K."/>
            <person name="Lapidus A."/>
            <person name="Lindquist E."/>
            <person name="Lipzen A."/>
            <person name="Meier-Kolthoff J.P."/>
            <person name="Ohm R.A."/>
            <person name="Otillar R.P."/>
            <person name="Pangilinan J."/>
            <person name="Peng Y."/>
            <person name="Rokas A."/>
            <person name="Rosa C.A."/>
            <person name="Scheuner C."/>
            <person name="Sibirny A.A."/>
            <person name="Slot J.C."/>
            <person name="Stielow J.B."/>
            <person name="Sun H."/>
            <person name="Kurtzman C.P."/>
            <person name="Blackwell M."/>
            <person name="Grigoriev I.V."/>
            <person name="Jeffries T.W."/>
        </authorList>
    </citation>
    <scope>NUCLEOTIDE SEQUENCE [LARGE SCALE GENOMIC DNA]</scope>
    <source>
        <strain evidence="21">NRRL Y-1933</strain>
    </source>
</reference>
<keyword evidence="7 20" id="KW-0808">Transferase</keyword>
<dbReference type="PANTHER" id="PTHR13036:SF0">
    <property type="entry name" value="CHITOBIOSYLDIPHOSPHODOLICHOL BETA-MANNOSYLTRANSFERASE"/>
    <property type="match status" value="1"/>
</dbReference>
<evidence type="ECO:0000256" key="5">
    <source>
        <dbReference type="ARBA" id="ARBA00015841"/>
    </source>
</evidence>
<dbReference type="GeneID" id="30996657"/>
<dbReference type="PANTHER" id="PTHR13036">
    <property type="entry name" value="BETA1,4 MANNOSYLTRANSFERASE"/>
    <property type="match status" value="1"/>
</dbReference>
<dbReference type="AlphaFoldDB" id="A0A1E4RTC2"/>
<evidence type="ECO:0000256" key="2">
    <source>
        <dbReference type="ARBA" id="ARBA00004922"/>
    </source>
</evidence>
<dbReference type="Proteomes" id="UP000095085">
    <property type="component" value="Unassembled WGS sequence"/>
</dbReference>
<evidence type="ECO:0000256" key="11">
    <source>
        <dbReference type="ARBA" id="ARBA00023136"/>
    </source>
</evidence>
<evidence type="ECO:0000256" key="12">
    <source>
        <dbReference type="ARBA" id="ARBA00024899"/>
    </source>
</evidence>
<feature type="transmembrane region" description="Helical" evidence="18">
    <location>
        <begin position="146"/>
        <end position="168"/>
    </location>
</feature>
<evidence type="ECO:0000256" key="6">
    <source>
        <dbReference type="ARBA" id="ARBA00022676"/>
    </source>
</evidence>
<evidence type="ECO:0000256" key="7">
    <source>
        <dbReference type="ARBA" id="ARBA00022679"/>
    </source>
</evidence>
<keyword evidence="10 18" id="KW-1133">Transmembrane helix</keyword>
<dbReference type="OrthoDB" id="614844at2759"/>
<comment type="pathway">
    <text evidence="2">Protein modification; protein glycosylation.</text>
</comment>
<dbReference type="STRING" id="984485.A0A1E4RTC2"/>
<comment type="similarity">
    <text evidence="3">Belongs to the glycosyltransferase group 1 family.</text>
</comment>
<evidence type="ECO:0000256" key="1">
    <source>
        <dbReference type="ARBA" id="ARBA00004389"/>
    </source>
</evidence>
<evidence type="ECO:0000256" key="13">
    <source>
        <dbReference type="ARBA" id="ARBA00030745"/>
    </source>
</evidence>
<keyword evidence="9" id="KW-0256">Endoplasmic reticulum</keyword>
<comment type="function">
    <text evidence="12">Participates in the formation of the lipid-linked precursor oligosaccharide for N-glycosylation. Involved in assembling the dolichol-pyrophosphate-GlcNAc(2)-Man(5) intermediate on the cytoplasmic surface of the ER.</text>
</comment>
<dbReference type="InterPro" id="IPR026051">
    <property type="entry name" value="ALG1-like"/>
</dbReference>
<evidence type="ECO:0000256" key="18">
    <source>
        <dbReference type="SAM" id="Phobius"/>
    </source>
</evidence>
<keyword evidence="6 20" id="KW-0328">Glycosyltransferase</keyword>
<dbReference type="GO" id="GO:0004578">
    <property type="term" value="F:chitobiosyldiphosphodolichol beta-mannosyltransferase activity"/>
    <property type="evidence" value="ECO:0007669"/>
    <property type="project" value="UniProtKB-EC"/>
</dbReference>
<protein>
    <recommendedName>
        <fullName evidence="5">Chitobiosyldiphosphodolichol beta-mannosyltransferase</fullName>
        <ecNumber evidence="4">2.4.1.142</ecNumber>
    </recommendedName>
    <alternativeName>
        <fullName evidence="13">Asparagine-linked glycosylation protein 1</fullName>
    </alternativeName>
    <alternativeName>
        <fullName evidence="15">Beta-1,4-mannosyltransferase</fullName>
    </alternativeName>
    <alternativeName>
        <fullName evidence="16">GDP-Man:GlcNAc2-PP-dolichol mannosyltransferase</fullName>
    </alternativeName>
    <alternativeName>
        <fullName evidence="14">GDP-mannose-dolichol diphosphochitobiose mannosyltransferase</fullName>
    </alternativeName>
</protein>
<sequence>MVEFIKYKGFDHVWQYSGPWLWWLVGFYLCLPLTAYVILPYFTTKGTFSGSRRTISIFVLGDLGHSPRMNYHARSFSKLEYFVNLCGYLESQPPVEIIDDINIELYPIAAIKNTSNLPYILFALRKISAQVLQLVKLLLKFRGSEYIMIQNPPSIPILFIAIVFIKIFSRETKLIIDWHNLNYSILNLKFQNEEHYLVKFLKNYERILGKYADLNITVTKKMKEFLIEEFGIKKKKIITLHDRPAEQFVPFSGNPKAKIELMNSFDLFNSIEGIEKYKVLVSSTSFTPDEDFNILLDALKKYDTSLNSLLPPILLIVTGKGPLKNQFTRRVEELQFLKNVIIKSAWLSFEDYPTILSLADLGISLHTSSSGIDLPMKIVDFFGVGVPVISLNFPAIDELVKDEVNGFVTKNNKDYSIKESDEIYRLLIKVFSDSNQLAKIKKGAIEESKKRWDQNWDAKLGSKFTYYQEVVN</sequence>
<evidence type="ECO:0000256" key="16">
    <source>
        <dbReference type="ARBA" id="ARBA00033088"/>
    </source>
</evidence>
<gene>
    <name evidence="20" type="ORF">HYPBUDRAFT_155342</name>
</gene>
<evidence type="ECO:0000256" key="3">
    <source>
        <dbReference type="ARBA" id="ARBA00006122"/>
    </source>
</evidence>
<dbReference type="GO" id="GO:0098554">
    <property type="term" value="C:cytoplasmic side of endoplasmic reticulum membrane"/>
    <property type="evidence" value="ECO:0007669"/>
    <property type="project" value="EnsemblFungi"/>
</dbReference>
<organism evidence="20 21">
    <name type="scientific">Hyphopichia burtonii NRRL Y-1933</name>
    <dbReference type="NCBI Taxonomy" id="984485"/>
    <lineage>
        <taxon>Eukaryota</taxon>
        <taxon>Fungi</taxon>
        <taxon>Dikarya</taxon>
        <taxon>Ascomycota</taxon>
        <taxon>Saccharomycotina</taxon>
        <taxon>Pichiomycetes</taxon>
        <taxon>Debaryomycetaceae</taxon>
        <taxon>Hyphopichia</taxon>
    </lineage>
</organism>
<keyword evidence="8 18" id="KW-0812">Transmembrane</keyword>
<dbReference type="UniPathway" id="UPA00378"/>
<comment type="catalytic activity">
    <reaction evidence="17">
        <text>an N,N'-diacetylchitobiosyl-diphospho-di-trans,poly-cis-dolichol + GDP-alpha-D-mannose = a beta-D-Man-(1-&gt;4)-beta-D-GlcNAc-(1-&gt;4)-alpha-D-GlcNAc-diphospho-di-trans,poly-cis-dolichol + GDP + H(+)</text>
        <dbReference type="Rhea" id="RHEA:13865"/>
        <dbReference type="Rhea" id="RHEA-COMP:19510"/>
        <dbReference type="Rhea" id="RHEA-COMP:19511"/>
        <dbReference type="ChEBI" id="CHEBI:15378"/>
        <dbReference type="ChEBI" id="CHEBI:57269"/>
        <dbReference type="ChEBI" id="CHEBI:57527"/>
        <dbReference type="ChEBI" id="CHEBI:58189"/>
        <dbReference type="ChEBI" id="CHEBI:58472"/>
        <dbReference type="EC" id="2.4.1.142"/>
    </reaction>
    <physiologicalReaction direction="left-to-right" evidence="17">
        <dbReference type="Rhea" id="RHEA:13866"/>
    </physiologicalReaction>
</comment>
<evidence type="ECO:0000313" key="20">
    <source>
        <dbReference type="EMBL" id="ODV70451.1"/>
    </source>
</evidence>
<proteinExistence type="inferred from homology"/>
<accession>A0A1E4RTC2</accession>
<dbReference type="RefSeq" id="XP_020079518.1">
    <property type="nucleotide sequence ID" value="XM_020222108.1"/>
</dbReference>
<feature type="domain" description="Glycosyl transferase family 1" evidence="19">
    <location>
        <begin position="273"/>
        <end position="444"/>
    </location>
</feature>
<dbReference type="SUPFAM" id="SSF53756">
    <property type="entry name" value="UDP-Glycosyltransferase/glycogen phosphorylase"/>
    <property type="match status" value="1"/>
</dbReference>